<evidence type="ECO:0000256" key="3">
    <source>
        <dbReference type="ARBA" id="ARBA00022598"/>
    </source>
</evidence>
<dbReference type="CDD" id="cd00773">
    <property type="entry name" value="HisRS-like_core"/>
    <property type="match status" value="1"/>
</dbReference>
<dbReference type="CDD" id="cd00859">
    <property type="entry name" value="HisRS_anticodon"/>
    <property type="match status" value="1"/>
</dbReference>
<dbReference type="SUPFAM" id="SSF55681">
    <property type="entry name" value="Class II aaRS and biotin synthetases"/>
    <property type="match status" value="1"/>
</dbReference>
<evidence type="ECO:0000256" key="6">
    <source>
        <dbReference type="ARBA" id="ARBA00022917"/>
    </source>
</evidence>
<evidence type="ECO:0000256" key="2">
    <source>
        <dbReference type="ARBA" id="ARBA00012815"/>
    </source>
</evidence>
<name>A0A068YCT0_ECHMU</name>
<feature type="binding site" evidence="9">
    <location>
        <position position="322"/>
    </location>
    <ligand>
        <name>L-histidine</name>
        <dbReference type="ChEBI" id="CHEBI:57595"/>
    </ligand>
</feature>
<dbReference type="GO" id="GO:0032543">
    <property type="term" value="P:mitochondrial translation"/>
    <property type="evidence" value="ECO:0007669"/>
    <property type="project" value="TreeGrafter"/>
</dbReference>
<feature type="domain" description="Aminoacyl-transfer RNA synthetases class-II family profile" evidence="11">
    <location>
        <begin position="58"/>
        <end position="425"/>
    </location>
</feature>
<keyword evidence="6" id="KW-0648">Protein biosynthesis</keyword>
<feature type="binding site" evidence="9">
    <location>
        <position position="174"/>
    </location>
    <ligand>
        <name>L-histidine</name>
        <dbReference type="ChEBI" id="CHEBI:57595"/>
    </ligand>
</feature>
<keyword evidence="3" id="KW-0436">Ligase</keyword>
<keyword evidence="5" id="KW-0067">ATP-binding</keyword>
<evidence type="ECO:0000259" key="11">
    <source>
        <dbReference type="PROSITE" id="PS50862"/>
    </source>
</evidence>
<keyword evidence="7 12" id="KW-0030">Aminoacyl-tRNA synthetase</keyword>
<dbReference type="Gene3D" id="3.30.930.10">
    <property type="entry name" value="Bira Bifunctional Protein, Domain 2"/>
    <property type="match status" value="1"/>
</dbReference>
<evidence type="ECO:0000256" key="1">
    <source>
        <dbReference type="ARBA" id="ARBA00008226"/>
    </source>
</evidence>
<dbReference type="OMA" id="CGGGNFK"/>
<evidence type="ECO:0000313" key="13">
    <source>
        <dbReference type="Proteomes" id="UP000017246"/>
    </source>
</evidence>
<dbReference type="EC" id="6.1.1.21" evidence="2"/>
<dbReference type="GO" id="GO:0003723">
    <property type="term" value="F:RNA binding"/>
    <property type="evidence" value="ECO:0007669"/>
    <property type="project" value="TreeGrafter"/>
</dbReference>
<dbReference type="eggNOG" id="KOG1936">
    <property type="taxonomic scope" value="Eukaryota"/>
</dbReference>
<keyword evidence="13" id="KW-1185">Reference proteome</keyword>
<sequence length="552" mass="61546">MVTPSLVAHPCSGLLSFTIEMQNNHNETHPEQQIQELGKKIASAEIAEQSFALKAPKGTRDRNPVQMRILEQVFGVIQDCFKRHDAVSIETPVFELKEVLTGKYGEESKLIYNLEDQGGELLSLRYDLTVPFARYVAMNKIMSIKRYQIGKVYRRDQPAVNRGRFREFYQCDFDIAGNYGLMMADAECLRIVYEVLRDLNLGDFVIKVNHRRFLDGIFSVIGVPPEKFSTTCSSIDKLDKATWENVEQELLQKGLSPETVDLIGHYTRVAGEAEVLDKLEADPRLANSTVIQETLREMRTLLDYCQAMGIMSTLKLDLSLARGLDYYTGVIYEAVLTGFTYGDKRQSEAAATLIPERPPNSKKKSKKTSKQMATEAEDDSDATEGAVGSVAGGGRYDNLVSLFTPNSPKVPCVGVSFGVERLLAISEMLARRRAATGDTNASTTVRATETEVMVIVAHKGLIAPRLQLAQELWDAKIKTAFSHKDQPRLLDQLQYCESTGIPLAVLIGEAELQRGVVKLRCISTRKEREVARADLPAAIRSELEALRGEARQ</sequence>
<evidence type="ECO:0000256" key="5">
    <source>
        <dbReference type="ARBA" id="ARBA00022840"/>
    </source>
</evidence>
<dbReference type="EMBL" id="LN902842">
    <property type="protein sequence ID" value="CDS42373.1"/>
    <property type="molecule type" value="Genomic_DNA"/>
</dbReference>
<accession>A0A068YCT0</accession>
<reference evidence="12" key="2">
    <citation type="submission" date="2015-11" db="EMBL/GenBank/DDBJ databases">
        <authorList>
            <person name="Zhang Y."/>
            <person name="Guo Z."/>
        </authorList>
    </citation>
    <scope>NUCLEOTIDE SEQUENCE</scope>
</reference>
<feature type="binding site" evidence="9">
    <location>
        <begin position="326"/>
        <end position="327"/>
    </location>
    <ligand>
        <name>L-histidine</name>
        <dbReference type="ChEBI" id="CHEBI:57595"/>
    </ligand>
</feature>
<feature type="binding site" evidence="9">
    <location>
        <begin position="127"/>
        <end position="129"/>
    </location>
    <ligand>
        <name>L-histidine</name>
        <dbReference type="ChEBI" id="CHEBI:57595"/>
    </ligand>
</feature>
<dbReference type="InterPro" id="IPR004154">
    <property type="entry name" value="Anticodon-bd"/>
</dbReference>
<feature type="binding site" evidence="9">
    <location>
        <position position="154"/>
    </location>
    <ligand>
        <name>L-histidine</name>
        <dbReference type="ChEBI" id="CHEBI:57595"/>
    </ligand>
</feature>
<dbReference type="GO" id="GO:0002119">
    <property type="term" value="P:nematode larval development"/>
    <property type="evidence" value="ECO:0007669"/>
    <property type="project" value="TreeGrafter"/>
</dbReference>
<dbReference type="Pfam" id="PF03129">
    <property type="entry name" value="HGTP_anticodon"/>
    <property type="match status" value="1"/>
</dbReference>
<dbReference type="PANTHER" id="PTHR11476">
    <property type="entry name" value="HISTIDYL-TRNA SYNTHETASE"/>
    <property type="match status" value="1"/>
</dbReference>
<evidence type="ECO:0000256" key="4">
    <source>
        <dbReference type="ARBA" id="ARBA00022741"/>
    </source>
</evidence>
<dbReference type="Gene3D" id="3.40.50.800">
    <property type="entry name" value="Anticodon-binding domain"/>
    <property type="match status" value="1"/>
</dbReference>
<dbReference type="AlphaFoldDB" id="A0A068YCT0"/>
<keyword evidence="4" id="KW-0547">Nucleotide-binding</keyword>
<evidence type="ECO:0000256" key="8">
    <source>
        <dbReference type="ARBA" id="ARBA00047639"/>
    </source>
</evidence>
<dbReference type="GO" id="GO:0006427">
    <property type="term" value="P:histidyl-tRNA aminoacylation"/>
    <property type="evidence" value="ECO:0007669"/>
    <property type="project" value="TreeGrafter"/>
</dbReference>
<dbReference type="GO" id="GO:0004821">
    <property type="term" value="F:histidine-tRNA ligase activity"/>
    <property type="evidence" value="ECO:0007669"/>
    <property type="project" value="UniProtKB-EC"/>
</dbReference>
<protein>
    <recommendedName>
        <fullName evidence="2">histidine--tRNA ligase</fullName>
        <ecNumber evidence="2">6.1.1.21</ecNumber>
    </recommendedName>
</protein>
<feature type="compositionally biased region" description="Basic residues" evidence="10">
    <location>
        <begin position="360"/>
        <end position="369"/>
    </location>
</feature>
<dbReference type="Proteomes" id="UP000017246">
    <property type="component" value="Unassembled WGS sequence"/>
</dbReference>
<dbReference type="PIRSF" id="PIRSF001549">
    <property type="entry name" value="His-tRNA_synth"/>
    <property type="match status" value="1"/>
</dbReference>
<dbReference type="GO" id="GO:0005739">
    <property type="term" value="C:mitochondrion"/>
    <property type="evidence" value="ECO:0007669"/>
    <property type="project" value="TreeGrafter"/>
</dbReference>
<dbReference type="InterPro" id="IPR041715">
    <property type="entry name" value="HisRS-like_core"/>
</dbReference>
<dbReference type="OrthoDB" id="1906957at2759"/>
<dbReference type="InterPro" id="IPR004516">
    <property type="entry name" value="HisRS/HisZ"/>
</dbReference>
<dbReference type="STRING" id="6211.A0A068YCT0"/>
<evidence type="ECO:0000313" key="12">
    <source>
        <dbReference type="EMBL" id="CDS42373.1"/>
    </source>
</evidence>
<comment type="catalytic activity">
    <reaction evidence="8">
        <text>tRNA(His) + L-histidine + ATP = L-histidyl-tRNA(His) + AMP + diphosphate + H(+)</text>
        <dbReference type="Rhea" id="RHEA:17313"/>
        <dbReference type="Rhea" id="RHEA-COMP:9665"/>
        <dbReference type="Rhea" id="RHEA-COMP:9689"/>
        <dbReference type="ChEBI" id="CHEBI:15378"/>
        <dbReference type="ChEBI" id="CHEBI:30616"/>
        <dbReference type="ChEBI" id="CHEBI:33019"/>
        <dbReference type="ChEBI" id="CHEBI:57595"/>
        <dbReference type="ChEBI" id="CHEBI:78442"/>
        <dbReference type="ChEBI" id="CHEBI:78527"/>
        <dbReference type="ChEBI" id="CHEBI:456215"/>
        <dbReference type="EC" id="6.1.1.21"/>
    </reaction>
</comment>
<dbReference type="SUPFAM" id="SSF52954">
    <property type="entry name" value="Class II aaRS ABD-related"/>
    <property type="match status" value="1"/>
</dbReference>
<proteinExistence type="inferred from homology"/>
<dbReference type="InterPro" id="IPR033656">
    <property type="entry name" value="HisRS_anticodon"/>
</dbReference>
<dbReference type="PROSITE" id="PS50862">
    <property type="entry name" value="AA_TRNA_LIGASE_II"/>
    <property type="match status" value="1"/>
</dbReference>
<evidence type="ECO:0000256" key="9">
    <source>
        <dbReference type="PIRSR" id="PIRSR001549-1"/>
    </source>
</evidence>
<feature type="binding site" evidence="9">
    <location>
        <position position="170"/>
    </location>
    <ligand>
        <name>L-histidine</name>
        <dbReference type="ChEBI" id="CHEBI:57595"/>
    </ligand>
</feature>
<dbReference type="GO" id="GO:0005829">
    <property type="term" value="C:cytosol"/>
    <property type="evidence" value="ECO:0007669"/>
    <property type="project" value="TreeGrafter"/>
</dbReference>
<feature type="region of interest" description="Disordered" evidence="10">
    <location>
        <begin position="350"/>
        <end position="387"/>
    </location>
</feature>
<dbReference type="InterPro" id="IPR045864">
    <property type="entry name" value="aa-tRNA-synth_II/BPL/LPL"/>
</dbReference>
<dbReference type="GO" id="GO:0005524">
    <property type="term" value="F:ATP binding"/>
    <property type="evidence" value="ECO:0007669"/>
    <property type="project" value="UniProtKB-KW"/>
</dbReference>
<reference evidence="12" key="1">
    <citation type="journal article" date="2013" name="Nature">
        <title>The genomes of four tapeworm species reveal adaptations to parasitism.</title>
        <authorList>
            <person name="Tsai I.J."/>
            <person name="Zarowiecki M."/>
            <person name="Holroyd N."/>
            <person name="Garciarrubio A."/>
            <person name="Sanchez-Flores A."/>
            <person name="Brooks K.L."/>
            <person name="Tracey A."/>
            <person name="Bobes R.J."/>
            <person name="Fragoso G."/>
            <person name="Sciutto E."/>
            <person name="Aslett M."/>
            <person name="Beasley H."/>
            <person name="Bennett H.M."/>
            <person name="Cai J."/>
            <person name="Camicia F."/>
            <person name="Clark R."/>
            <person name="Cucher M."/>
            <person name="De Silva N."/>
            <person name="Day T.A."/>
            <person name="Deplazes P."/>
            <person name="Estrada K."/>
            <person name="Fernandez C."/>
            <person name="Holland P.W."/>
            <person name="Hou J."/>
            <person name="Hu S."/>
            <person name="Huckvale T."/>
            <person name="Hung S.S."/>
            <person name="Kamenetzky L."/>
            <person name="Keane J.A."/>
            <person name="Kiss F."/>
            <person name="Koziol U."/>
            <person name="Lambert O."/>
            <person name="Liu K."/>
            <person name="Luo X."/>
            <person name="Luo Y."/>
            <person name="Macchiaroli N."/>
            <person name="Nichol S."/>
            <person name="Paps J."/>
            <person name="Parkinson J."/>
            <person name="Pouchkina-Stantcheva N."/>
            <person name="Riddiford N."/>
            <person name="Rosenzvit M."/>
            <person name="Salinas G."/>
            <person name="Wasmuth J.D."/>
            <person name="Zamanian M."/>
            <person name="Zheng Y."/>
            <person name="Cai X."/>
            <person name="Soberon X."/>
            <person name="Olson P.D."/>
            <person name="Laclette J.P."/>
            <person name="Brehm K."/>
            <person name="Berriman M."/>
            <person name="Garciarrubio A."/>
            <person name="Bobes R.J."/>
            <person name="Fragoso G."/>
            <person name="Sanchez-Flores A."/>
            <person name="Estrada K."/>
            <person name="Cevallos M.A."/>
            <person name="Morett E."/>
            <person name="Gonzalez V."/>
            <person name="Portillo T."/>
            <person name="Ochoa-Leyva A."/>
            <person name="Jose M.V."/>
            <person name="Sciutto E."/>
            <person name="Landa A."/>
            <person name="Jimenez L."/>
            <person name="Valdes V."/>
            <person name="Carrero J.C."/>
            <person name="Larralde C."/>
            <person name="Morales-Montor J."/>
            <person name="Limon-Lason J."/>
            <person name="Soberon X."/>
            <person name="Laclette J.P."/>
        </authorList>
    </citation>
    <scope>NUCLEOTIDE SEQUENCE [LARGE SCALE GENOMIC DNA]</scope>
</reference>
<dbReference type="Pfam" id="PF13393">
    <property type="entry name" value="tRNA-synt_His"/>
    <property type="match status" value="1"/>
</dbReference>
<comment type="similarity">
    <text evidence="1">Belongs to the class-II aminoacyl-tRNA synthetase family.</text>
</comment>
<organism evidence="12 13">
    <name type="scientific">Echinococcus multilocularis</name>
    <name type="common">Fox tapeworm</name>
    <dbReference type="NCBI Taxonomy" id="6211"/>
    <lineage>
        <taxon>Eukaryota</taxon>
        <taxon>Metazoa</taxon>
        <taxon>Spiralia</taxon>
        <taxon>Lophotrochozoa</taxon>
        <taxon>Platyhelminthes</taxon>
        <taxon>Cestoda</taxon>
        <taxon>Eucestoda</taxon>
        <taxon>Cyclophyllidea</taxon>
        <taxon>Taeniidae</taxon>
        <taxon>Echinococcus</taxon>
    </lineage>
</organism>
<dbReference type="FunFam" id="3.40.50.800:FF:000008">
    <property type="entry name" value="histidine--tRNA ligase, cytoplasmic isoform X1"/>
    <property type="match status" value="1"/>
</dbReference>
<dbReference type="InterPro" id="IPR036621">
    <property type="entry name" value="Anticodon-bd_dom_sf"/>
</dbReference>
<dbReference type="PANTHER" id="PTHR11476:SF7">
    <property type="entry name" value="HISTIDINE--TRNA LIGASE"/>
    <property type="match status" value="1"/>
</dbReference>
<dbReference type="InterPro" id="IPR006195">
    <property type="entry name" value="aa-tRNA-synth_II"/>
</dbReference>
<evidence type="ECO:0000256" key="7">
    <source>
        <dbReference type="ARBA" id="ARBA00023146"/>
    </source>
</evidence>
<evidence type="ECO:0000256" key="10">
    <source>
        <dbReference type="SAM" id="MobiDB-lite"/>
    </source>
</evidence>
<gene>
    <name evidence="12" type="ORF">EmuJ_001008100</name>
</gene>